<keyword evidence="1" id="KW-0472">Membrane</keyword>
<organism evidence="3 4">
    <name type="scientific">Phytoactinopolyspora halotolerans</name>
    <dbReference type="NCBI Taxonomy" id="1981512"/>
    <lineage>
        <taxon>Bacteria</taxon>
        <taxon>Bacillati</taxon>
        <taxon>Actinomycetota</taxon>
        <taxon>Actinomycetes</taxon>
        <taxon>Jiangellales</taxon>
        <taxon>Jiangellaceae</taxon>
        <taxon>Phytoactinopolyspora</taxon>
    </lineage>
</organism>
<dbReference type="SMART" id="SM00858">
    <property type="entry name" value="SAF"/>
    <property type="match status" value="1"/>
</dbReference>
<comment type="caution">
    <text evidence="3">The sequence shown here is derived from an EMBL/GenBank/DDBJ whole genome shotgun (WGS) entry which is preliminary data.</text>
</comment>
<keyword evidence="1" id="KW-1133">Transmembrane helix</keyword>
<dbReference type="EMBL" id="JAAGOA010000015">
    <property type="protein sequence ID" value="NEE02461.1"/>
    <property type="molecule type" value="Genomic_DNA"/>
</dbReference>
<dbReference type="CDD" id="cd11614">
    <property type="entry name" value="SAF_CpaB_FlgA_like"/>
    <property type="match status" value="1"/>
</dbReference>
<dbReference type="RefSeq" id="WP_163741064.1">
    <property type="nucleotide sequence ID" value="NZ_JAAGOA010000015.1"/>
</dbReference>
<evidence type="ECO:0000259" key="2">
    <source>
        <dbReference type="SMART" id="SM00858"/>
    </source>
</evidence>
<evidence type="ECO:0000256" key="1">
    <source>
        <dbReference type="SAM" id="Phobius"/>
    </source>
</evidence>
<accession>A0A6L9SD85</accession>
<keyword evidence="4" id="KW-1185">Reference proteome</keyword>
<evidence type="ECO:0000313" key="3">
    <source>
        <dbReference type="EMBL" id="NEE02461.1"/>
    </source>
</evidence>
<protein>
    <recommendedName>
        <fullName evidence="2">SAF domain-containing protein</fullName>
    </recommendedName>
</protein>
<dbReference type="Proteomes" id="UP000475214">
    <property type="component" value="Unassembled WGS sequence"/>
</dbReference>
<keyword evidence="1" id="KW-0812">Transmembrane</keyword>
<dbReference type="AlphaFoldDB" id="A0A6L9SD85"/>
<feature type="transmembrane region" description="Helical" evidence="1">
    <location>
        <begin position="35"/>
        <end position="53"/>
    </location>
</feature>
<dbReference type="InterPro" id="IPR013974">
    <property type="entry name" value="SAF"/>
</dbReference>
<evidence type="ECO:0000313" key="4">
    <source>
        <dbReference type="Proteomes" id="UP000475214"/>
    </source>
</evidence>
<feature type="domain" description="SAF" evidence="2">
    <location>
        <begin position="60"/>
        <end position="121"/>
    </location>
</feature>
<name>A0A6L9SD85_9ACTN</name>
<reference evidence="3 4" key="1">
    <citation type="submission" date="2020-02" db="EMBL/GenBank/DDBJ databases">
        <authorList>
            <person name="Li X.-J."/>
            <person name="Han X.-M."/>
        </authorList>
    </citation>
    <scope>NUCLEOTIDE SEQUENCE [LARGE SCALE GENOMIC DNA]</scope>
    <source>
        <strain evidence="3 4">CCTCC AB 2017055</strain>
    </source>
</reference>
<gene>
    <name evidence="3" type="ORF">G1H10_20030</name>
</gene>
<proteinExistence type="predicted"/>
<sequence length="239" mass="24313">MKINSDVDSPTHGSVGLDAPAAHRVRQMRWRNPQLIIGVLLVLVSTVVGARVVSAAGDTVPVLAAAEDLAPGQPLSAELVQTRHVALDGDDGRYFTGDLGAGHVVAREVRAGELVPASAVMDADEVASGGAAVRFVTVSLPATEMPARLSSGDMVDVWLTPAADGAAERLAAGVTVTEADTGGALGVSGSSATVTLAVRGDGGENGDEGDEESSRSVDELVGELIAASRAERIYLSQLP</sequence>